<accession>A0A914QPN6</accession>
<proteinExistence type="predicted"/>
<dbReference type="WBParaSite" id="PDA_v2.g5670.t1">
    <property type="protein sequence ID" value="PDA_v2.g5670.t1"/>
    <property type="gene ID" value="PDA_v2.g5670"/>
</dbReference>
<evidence type="ECO:0000256" key="1">
    <source>
        <dbReference type="SAM" id="MobiDB-lite"/>
    </source>
</evidence>
<keyword evidence="2" id="KW-1185">Reference proteome</keyword>
<reference evidence="3" key="1">
    <citation type="submission" date="2022-11" db="UniProtKB">
        <authorList>
            <consortium name="WormBaseParasite"/>
        </authorList>
    </citation>
    <scope>IDENTIFICATION</scope>
</reference>
<dbReference type="Proteomes" id="UP000887578">
    <property type="component" value="Unplaced"/>
</dbReference>
<protein>
    <submittedName>
        <fullName evidence="3">Uncharacterized protein</fullName>
    </submittedName>
</protein>
<name>A0A914QPN6_9BILA</name>
<evidence type="ECO:0000313" key="2">
    <source>
        <dbReference type="Proteomes" id="UP000887578"/>
    </source>
</evidence>
<dbReference type="AlphaFoldDB" id="A0A914QPN6"/>
<evidence type="ECO:0000313" key="3">
    <source>
        <dbReference type="WBParaSite" id="PDA_v2.g5670.t1"/>
    </source>
</evidence>
<organism evidence="2 3">
    <name type="scientific">Panagrolaimus davidi</name>
    <dbReference type="NCBI Taxonomy" id="227884"/>
    <lineage>
        <taxon>Eukaryota</taxon>
        <taxon>Metazoa</taxon>
        <taxon>Ecdysozoa</taxon>
        <taxon>Nematoda</taxon>
        <taxon>Chromadorea</taxon>
        <taxon>Rhabditida</taxon>
        <taxon>Tylenchina</taxon>
        <taxon>Panagrolaimomorpha</taxon>
        <taxon>Panagrolaimoidea</taxon>
        <taxon>Panagrolaimidae</taxon>
        <taxon>Panagrolaimus</taxon>
    </lineage>
</organism>
<feature type="region of interest" description="Disordered" evidence="1">
    <location>
        <begin position="1"/>
        <end position="28"/>
    </location>
</feature>
<sequence length="207" mass="24071">MRRSARIAALPSNATSTSTKPNRKRKAEKEQVIVPIKQLHFDGPFRQQNLPFRDSFINYITKSPSNAKAWQKLIQSCKYFFAKNEIFAIEKLCLTSDSKLKLSMNGFEKSFDFAKFPCKLWITDIFHVPFVAIRNKISSTIIPKIYRCDVKVLELLHQIISFDKFLFLSSNVEDIFLYETIVENENGSMVPLEKIVQILPKIKECWL</sequence>